<dbReference type="PANTHER" id="PTHR43261">
    <property type="entry name" value="TRANSLATION ELONGATION FACTOR G-RELATED"/>
    <property type="match status" value="1"/>
</dbReference>
<dbReference type="CDD" id="cd16262">
    <property type="entry name" value="EFG_III"/>
    <property type="match status" value="1"/>
</dbReference>
<dbReference type="SUPFAM" id="SSF54980">
    <property type="entry name" value="EF-G C-terminal domain-like"/>
    <property type="match status" value="2"/>
</dbReference>
<dbReference type="Gene3D" id="3.30.70.870">
    <property type="entry name" value="Elongation Factor G (Translational Gtpase), domain 3"/>
    <property type="match status" value="1"/>
</dbReference>
<dbReference type="PANTHER" id="PTHR43261:SF1">
    <property type="entry name" value="RIBOSOME-RELEASING FACTOR 2, MITOCHONDRIAL"/>
    <property type="match status" value="1"/>
</dbReference>
<dbReference type="GO" id="GO:0032790">
    <property type="term" value="P:ribosome disassembly"/>
    <property type="evidence" value="ECO:0007669"/>
    <property type="project" value="UniProtKB-UniRule"/>
</dbReference>
<dbReference type="InterPro" id="IPR031157">
    <property type="entry name" value="G_TR_CS"/>
</dbReference>
<gene>
    <name evidence="6" type="primary">MEF2</name>
    <name evidence="8" type="ORF">CORT_0A08290</name>
</gene>
<evidence type="ECO:0000256" key="4">
    <source>
        <dbReference type="ARBA" id="ARBA00023128"/>
    </source>
</evidence>
<dbReference type="PROSITE" id="PS51722">
    <property type="entry name" value="G_TR_2"/>
    <property type="match status" value="1"/>
</dbReference>
<dbReference type="PRINTS" id="PR00315">
    <property type="entry name" value="ELONGATNFCT"/>
</dbReference>
<dbReference type="InterPro" id="IPR027417">
    <property type="entry name" value="P-loop_NTPase"/>
</dbReference>
<dbReference type="HOGENOM" id="CLU_002794_4_1_1"/>
<evidence type="ECO:0000256" key="2">
    <source>
        <dbReference type="ARBA" id="ARBA00022917"/>
    </source>
</evidence>
<dbReference type="EMBL" id="HE681719">
    <property type="protein sequence ID" value="CCG21214.1"/>
    <property type="molecule type" value="Genomic_DNA"/>
</dbReference>
<comment type="function">
    <text evidence="6">Mitochondrial GTPase that mediates the disassembly of ribosomes from messenger RNA at the termination of mitochondrial protein biosynthesis. Not involved in the GTP-dependent ribosomal translocation step during translation elongation.</text>
</comment>
<dbReference type="Gene3D" id="2.40.30.10">
    <property type="entry name" value="Translation factors"/>
    <property type="match status" value="1"/>
</dbReference>
<protein>
    <recommendedName>
        <fullName evidence="6">Ribosome-releasing factor 2, mitochondrial</fullName>
        <shortName evidence="6">RRF2mt</shortName>
    </recommendedName>
    <alternativeName>
        <fullName evidence="6">Elongation factor G 2, mitochondrial</fullName>
        <shortName evidence="6">EF-G2mt</shortName>
        <shortName evidence="6">mEF-G 2</shortName>
    </alternativeName>
</protein>
<dbReference type="SUPFAM" id="SSF52540">
    <property type="entry name" value="P-loop containing nucleoside triphosphate hydrolases"/>
    <property type="match status" value="1"/>
</dbReference>
<evidence type="ECO:0000256" key="5">
    <source>
        <dbReference type="ARBA" id="ARBA00023134"/>
    </source>
</evidence>
<dbReference type="eggNOG" id="KOG0465">
    <property type="taxonomic scope" value="Eukaryota"/>
</dbReference>
<dbReference type="SMART" id="SM00838">
    <property type="entry name" value="EFG_C"/>
    <property type="match status" value="1"/>
</dbReference>
<dbReference type="Gene3D" id="3.30.70.240">
    <property type="match status" value="1"/>
</dbReference>
<dbReference type="GO" id="GO:0003924">
    <property type="term" value="F:GTPase activity"/>
    <property type="evidence" value="ECO:0007669"/>
    <property type="project" value="UniProtKB-UniRule"/>
</dbReference>
<sequence length="844" mass="93868">MGGGFDLQPISTTQLSQKQFYLKKKSILLCHHDQNHFIHLSMILRHKLLKHFFSARSYSTVNNVALSKIRNIGIIAHIDAGKTTTTERMIYYSGKSRRIGNVDEGDTVTDYLRSERERGITIQSAATTIPWNQHKINIIDTPGHADFTFEVVRSLRVLDGAVTILDAVAGVEAQTEKVWKQASVLGLPRIVYINKMDRPGAGFSRTVREVIQKLETRVVLCNLPYFEVAADQEYIFKGVIDVLHGKLLKWKEEDEFGKEIDVLNLDESKPDLYEMYCKARESMVETLGEVDESIIDAFLENDEDYLKISPDLLDQSIRKATVGNYLTPVLCGSSFRNIGVQPLMDGITKYLPSPLQTTLPEIKSKKKEISKKMDDARGLIFNNDRNLTVGLVFKVMTHATRGPMTFVRVYSGKLSASTNLINTRTGKKLLVRNLLVMHGDTPEEVKSVSAGDIGVIPGYEIEFKTGDTFVCSAVGKKSMGPIESSMSLMPIDIPPPLFNASIEPHTAGDEAYMKKCLDILVREDPSLKVHADEELGQTVLSGMGELHLDIVRERLINDMKAKVNLRDVAVSFKESFVGKTESQGGFEDENIQVRLNVGHVENCSNFESVPGAQVFEDENNVIILPDSAASEHVKTALSDRRWKCPNSIDDLKEALINGCLTSLQMGGPQLGLSLHSTLVTITHWDAPVDKGGDLVPSLMNASRQAIQSIKDTESNFAIFEPVMITKVYVNSNDLGEVSHDLTQRCQAVILAVEDESVQDTEIADWTAEVAEKTYVPPDYTLSRTKGRNEDFANKKIIIAETPLKEMIGYLSKLRALTQGRATFDMSFIGMRRVSGSRADSIARG</sequence>
<keyword evidence="8" id="KW-0251">Elongation factor</keyword>
<feature type="binding site" evidence="6">
    <location>
        <begin position="140"/>
        <end position="144"/>
    </location>
    <ligand>
        <name>GTP</name>
        <dbReference type="ChEBI" id="CHEBI:37565"/>
    </ligand>
</feature>
<keyword evidence="5 6" id="KW-0342">GTP-binding</keyword>
<keyword evidence="2 6" id="KW-0648">Protein biosynthesis</keyword>
<proteinExistence type="inferred from homology"/>
<dbReference type="InterPro" id="IPR000795">
    <property type="entry name" value="T_Tr_GTP-bd_dom"/>
</dbReference>
<dbReference type="PROSITE" id="PS00301">
    <property type="entry name" value="G_TR_1"/>
    <property type="match status" value="1"/>
</dbReference>
<dbReference type="Pfam" id="PF14492">
    <property type="entry name" value="EFG_III"/>
    <property type="match status" value="1"/>
</dbReference>
<dbReference type="GeneID" id="14536888"/>
<evidence type="ECO:0000256" key="3">
    <source>
        <dbReference type="ARBA" id="ARBA00022946"/>
    </source>
</evidence>
<accession>H8WY99</accession>
<keyword evidence="1 6" id="KW-0547">Nucleotide-binding</keyword>
<comment type="similarity">
    <text evidence="6">Belongs to the TRAFAC class translation factor GTPase superfamily. Classic translation factor GTPase family. EF-G/EF-2 subfamily.</text>
</comment>
<dbReference type="InterPro" id="IPR053905">
    <property type="entry name" value="EF-G-like_DII"/>
</dbReference>
<evidence type="ECO:0000313" key="8">
    <source>
        <dbReference type="EMBL" id="CCG21214.1"/>
    </source>
</evidence>
<dbReference type="RefSeq" id="XP_003866653.1">
    <property type="nucleotide sequence ID" value="XM_003866605.1"/>
</dbReference>
<dbReference type="Proteomes" id="UP000005018">
    <property type="component" value="Chromosome 1"/>
</dbReference>
<comment type="subcellular location">
    <subcellularLocation>
        <location evidence="6">Mitochondrion</location>
    </subcellularLocation>
</comment>
<dbReference type="GO" id="GO:0003746">
    <property type="term" value="F:translation elongation factor activity"/>
    <property type="evidence" value="ECO:0007669"/>
    <property type="project" value="UniProtKB-KW"/>
</dbReference>
<reference evidence="8 9" key="1">
    <citation type="journal article" date="2012" name="PLoS ONE">
        <title>Sequence and analysis of the genome of the pathogenic yeast Candida orthopsilosis.</title>
        <authorList>
            <person name="Riccombeni A."/>
            <person name="Vidanes G."/>
            <person name="Proux-Wera E."/>
            <person name="Wolfe K.H."/>
            <person name="Butler G."/>
        </authorList>
    </citation>
    <scope>NUCLEOTIDE SEQUENCE [LARGE SCALE GENOMIC DNA]</scope>
    <source>
        <strain evidence="8 9">Co 90-125</strain>
    </source>
</reference>
<organism evidence="8 9">
    <name type="scientific">Candida orthopsilosis (strain 90-125)</name>
    <name type="common">Yeast</name>
    <dbReference type="NCBI Taxonomy" id="1136231"/>
    <lineage>
        <taxon>Eukaryota</taxon>
        <taxon>Fungi</taxon>
        <taxon>Dikarya</taxon>
        <taxon>Ascomycota</taxon>
        <taxon>Saccharomycotina</taxon>
        <taxon>Pichiomycetes</taxon>
        <taxon>Debaryomycetaceae</taxon>
        <taxon>Candida/Lodderomyces clade</taxon>
        <taxon>Candida</taxon>
    </lineage>
</organism>
<evidence type="ECO:0000259" key="7">
    <source>
        <dbReference type="PROSITE" id="PS51722"/>
    </source>
</evidence>
<feature type="binding site" evidence="6">
    <location>
        <begin position="194"/>
        <end position="197"/>
    </location>
    <ligand>
        <name>GTP</name>
        <dbReference type="ChEBI" id="CHEBI:37565"/>
    </ligand>
</feature>
<dbReference type="InterPro" id="IPR041095">
    <property type="entry name" value="EFG_II"/>
</dbReference>
<dbReference type="Pfam" id="PF22042">
    <property type="entry name" value="EF-G_D2"/>
    <property type="match status" value="1"/>
</dbReference>
<evidence type="ECO:0000256" key="1">
    <source>
        <dbReference type="ARBA" id="ARBA00022741"/>
    </source>
</evidence>
<dbReference type="InterPro" id="IPR009000">
    <property type="entry name" value="Transl_B-barrel_sf"/>
</dbReference>
<dbReference type="SUPFAM" id="SSF50447">
    <property type="entry name" value="Translation proteins"/>
    <property type="match status" value="1"/>
</dbReference>
<feature type="domain" description="Tr-type G" evidence="7">
    <location>
        <begin position="67"/>
        <end position="355"/>
    </location>
</feature>
<dbReference type="KEGG" id="cot:CORT_0A08290"/>
<dbReference type="Gene3D" id="3.40.50.300">
    <property type="entry name" value="P-loop containing nucleotide triphosphate hydrolases"/>
    <property type="match status" value="1"/>
</dbReference>
<feature type="binding site" evidence="6">
    <location>
        <begin position="76"/>
        <end position="83"/>
    </location>
    <ligand>
        <name>GTP</name>
        <dbReference type="ChEBI" id="CHEBI:37565"/>
    </ligand>
</feature>
<dbReference type="InterPro" id="IPR005225">
    <property type="entry name" value="Small_GTP-bd"/>
</dbReference>
<dbReference type="Pfam" id="PF00009">
    <property type="entry name" value="GTP_EFTU"/>
    <property type="match status" value="1"/>
</dbReference>
<keyword evidence="3" id="KW-0809">Transit peptide</keyword>
<dbReference type="InterPro" id="IPR035649">
    <property type="entry name" value="EFG_V"/>
</dbReference>
<name>H8WY99_CANO9</name>
<dbReference type="InterPro" id="IPR009022">
    <property type="entry name" value="EFG_III"/>
</dbReference>
<dbReference type="InterPro" id="IPR000640">
    <property type="entry name" value="EFG_V-like"/>
</dbReference>
<dbReference type="OrthoDB" id="198619at2759"/>
<dbReference type="CDD" id="cd03713">
    <property type="entry name" value="EFG_mtEFG_C"/>
    <property type="match status" value="1"/>
</dbReference>
<dbReference type="AlphaFoldDB" id="H8WY99"/>
<keyword evidence="4 6" id="KW-0496">Mitochondrion</keyword>
<dbReference type="FunFam" id="3.40.50.300:FF:001636">
    <property type="entry name" value="Ribosome-releasing factor 2, mitochondrial"/>
    <property type="match status" value="1"/>
</dbReference>
<keyword evidence="9" id="KW-1185">Reference proteome</keyword>
<dbReference type="InterPro" id="IPR035647">
    <property type="entry name" value="EFG_III/V"/>
</dbReference>
<dbReference type="GO" id="GO:0005525">
    <property type="term" value="F:GTP binding"/>
    <property type="evidence" value="ECO:0007669"/>
    <property type="project" value="UniProtKB-UniRule"/>
</dbReference>
<dbReference type="NCBIfam" id="TIGR00231">
    <property type="entry name" value="small_GTP"/>
    <property type="match status" value="1"/>
</dbReference>
<dbReference type="HAMAP" id="MF_03059">
    <property type="entry name" value="mEF_G_2"/>
    <property type="match status" value="1"/>
</dbReference>
<dbReference type="InterPro" id="IPR030851">
    <property type="entry name" value="EFG2"/>
</dbReference>
<evidence type="ECO:0000313" key="9">
    <source>
        <dbReference type="Proteomes" id="UP000005018"/>
    </source>
</evidence>
<dbReference type="CDD" id="cd01886">
    <property type="entry name" value="EF-G"/>
    <property type="match status" value="1"/>
</dbReference>
<dbReference type="Pfam" id="PF00679">
    <property type="entry name" value="EFG_C"/>
    <property type="match status" value="1"/>
</dbReference>
<evidence type="ECO:0000256" key="6">
    <source>
        <dbReference type="HAMAP-Rule" id="MF_03059"/>
    </source>
</evidence>
<dbReference type="GO" id="GO:0005739">
    <property type="term" value="C:mitochondrion"/>
    <property type="evidence" value="ECO:0007669"/>
    <property type="project" value="UniProtKB-SubCell"/>
</dbReference>
<dbReference type="GO" id="GO:0032543">
    <property type="term" value="P:mitochondrial translation"/>
    <property type="evidence" value="ECO:0007669"/>
    <property type="project" value="UniProtKB-UniRule"/>
</dbReference>